<dbReference type="RefSeq" id="WP_145371813.1">
    <property type="nucleotide sequence ID" value="NZ_CP036275.1"/>
</dbReference>
<dbReference type="InterPro" id="IPR019236">
    <property type="entry name" value="APP1_cat"/>
</dbReference>
<dbReference type="EMBL" id="CP036275">
    <property type="protein sequence ID" value="QDU40529.1"/>
    <property type="molecule type" value="Genomic_DNA"/>
</dbReference>
<name>A0A517ZDI0_9PLAN</name>
<sequence length="386" mass="44307">MREYEPQRQEFSEDAATSSLAGRVEGLPISVDVQQLAVSVAEPTPTASIRPDQKLLFFPSYGRRDPATGQWHLHVHGWIFQPVHSSIRRRALMRVLLKVLKLDRQSLESDRCRERLSMFLVGNSRGNRVPIRLGATVYLLPPSFTNGHLRETLRLSEEAISDLTDQDALGRRSLRFEAVTDDADGRNFGGRIELVPERGVSVISDIDDTIKVSEVSRRRELLANTFMRDFRSIEGMSEVYGRWARRGARFHYVSASPWQLFEPLELFLGEHRFPPGSMHLRTIRTLRMRGRELLAARNGAKRRVLDHLLQEFPHREFVLCGDSGQRDPEIYGELTRKYPEQIRRICIHNISGESLYGPRLGQAFRGLDRDRVILFDTADEILDVIP</sequence>
<protein>
    <recommendedName>
        <fullName evidence="1">Phosphatidate phosphatase APP1 catalytic domain-containing protein</fullName>
    </recommendedName>
</protein>
<dbReference type="PANTHER" id="PTHR28208:SF1">
    <property type="entry name" value="FILAMENT ORGANIZATION PROTEIN APP1-LIKE, PUTATIVE (AFU_ORTHOLOGUE AFUA_1G06650)-RELATED"/>
    <property type="match status" value="1"/>
</dbReference>
<gene>
    <name evidence="2" type="ORF">Mal4_48870</name>
</gene>
<dbReference type="PANTHER" id="PTHR28208">
    <property type="entry name" value="PHOSPHATIDATE PHOSPHATASE APP1"/>
    <property type="match status" value="1"/>
</dbReference>
<evidence type="ECO:0000259" key="1">
    <source>
        <dbReference type="Pfam" id="PF09949"/>
    </source>
</evidence>
<accession>A0A517ZDI0</accession>
<dbReference type="GO" id="GO:0008195">
    <property type="term" value="F:phosphatidate phosphatase activity"/>
    <property type="evidence" value="ECO:0007669"/>
    <property type="project" value="InterPro"/>
</dbReference>
<dbReference type="InterPro" id="IPR052935">
    <property type="entry name" value="Mg2+_PAP"/>
</dbReference>
<dbReference type="Proteomes" id="UP000320496">
    <property type="component" value="Chromosome"/>
</dbReference>
<dbReference type="Pfam" id="PF09949">
    <property type="entry name" value="APP1_cat"/>
    <property type="match status" value="1"/>
</dbReference>
<dbReference type="OrthoDB" id="9789875at2"/>
<proteinExistence type="predicted"/>
<keyword evidence="3" id="KW-1185">Reference proteome</keyword>
<feature type="domain" description="Phosphatidate phosphatase APP1 catalytic" evidence="1">
    <location>
        <begin position="200"/>
        <end position="348"/>
    </location>
</feature>
<reference evidence="2 3" key="1">
    <citation type="submission" date="2019-02" db="EMBL/GenBank/DDBJ databases">
        <title>Deep-cultivation of Planctomycetes and their phenomic and genomic characterization uncovers novel biology.</title>
        <authorList>
            <person name="Wiegand S."/>
            <person name="Jogler M."/>
            <person name="Boedeker C."/>
            <person name="Pinto D."/>
            <person name="Vollmers J."/>
            <person name="Rivas-Marin E."/>
            <person name="Kohn T."/>
            <person name="Peeters S.H."/>
            <person name="Heuer A."/>
            <person name="Rast P."/>
            <person name="Oberbeckmann S."/>
            <person name="Bunk B."/>
            <person name="Jeske O."/>
            <person name="Meyerdierks A."/>
            <person name="Storesund J.E."/>
            <person name="Kallscheuer N."/>
            <person name="Luecker S."/>
            <person name="Lage O.M."/>
            <person name="Pohl T."/>
            <person name="Merkel B.J."/>
            <person name="Hornburger P."/>
            <person name="Mueller R.-W."/>
            <person name="Bruemmer F."/>
            <person name="Labrenz M."/>
            <person name="Spormann A.M."/>
            <person name="Op den Camp H."/>
            <person name="Overmann J."/>
            <person name="Amann R."/>
            <person name="Jetten M.S.M."/>
            <person name="Mascher T."/>
            <person name="Medema M.H."/>
            <person name="Devos D.P."/>
            <person name="Kaster A.-K."/>
            <person name="Ovreas L."/>
            <person name="Rohde M."/>
            <person name="Galperin M.Y."/>
            <person name="Jogler C."/>
        </authorList>
    </citation>
    <scope>NUCLEOTIDE SEQUENCE [LARGE SCALE GENOMIC DNA]</scope>
    <source>
        <strain evidence="2 3">Mal4</strain>
    </source>
</reference>
<dbReference type="AlphaFoldDB" id="A0A517ZDI0"/>
<organism evidence="2 3">
    <name type="scientific">Maioricimonas rarisocia</name>
    <dbReference type="NCBI Taxonomy" id="2528026"/>
    <lineage>
        <taxon>Bacteria</taxon>
        <taxon>Pseudomonadati</taxon>
        <taxon>Planctomycetota</taxon>
        <taxon>Planctomycetia</taxon>
        <taxon>Planctomycetales</taxon>
        <taxon>Planctomycetaceae</taxon>
        <taxon>Maioricimonas</taxon>
    </lineage>
</organism>
<evidence type="ECO:0000313" key="2">
    <source>
        <dbReference type="EMBL" id="QDU40529.1"/>
    </source>
</evidence>
<dbReference type="KEGG" id="mri:Mal4_48870"/>
<evidence type="ECO:0000313" key="3">
    <source>
        <dbReference type="Proteomes" id="UP000320496"/>
    </source>
</evidence>